<accession>A0AAW1MVY2</accession>
<comment type="caution">
    <text evidence="2">The sequence shown here is derived from an EMBL/GenBank/DDBJ whole genome shotgun (WGS) entry which is preliminary data.</text>
</comment>
<feature type="region of interest" description="Disordered" evidence="1">
    <location>
        <begin position="77"/>
        <end position="113"/>
    </location>
</feature>
<proteinExistence type="predicted"/>
<evidence type="ECO:0000313" key="2">
    <source>
        <dbReference type="EMBL" id="KAK9749199.1"/>
    </source>
</evidence>
<gene>
    <name evidence="2" type="ORF">RND81_02G108900</name>
</gene>
<dbReference type="EMBL" id="JBDFQZ010000002">
    <property type="protein sequence ID" value="KAK9749199.1"/>
    <property type="molecule type" value="Genomic_DNA"/>
</dbReference>
<keyword evidence="3" id="KW-1185">Reference proteome</keyword>
<reference evidence="2" key="1">
    <citation type="submission" date="2024-03" db="EMBL/GenBank/DDBJ databases">
        <title>WGS assembly of Saponaria officinalis var. Norfolk2.</title>
        <authorList>
            <person name="Jenkins J."/>
            <person name="Shu S."/>
            <person name="Grimwood J."/>
            <person name="Barry K."/>
            <person name="Goodstein D."/>
            <person name="Schmutz J."/>
            <person name="Leebens-Mack J."/>
            <person name="Osbourn A."/>
        </authorList>
    </citation>
    <scope>NUCLEOTIDE SEQUENCE [LARGE SCALE GENOMIC DNA]</scope>
    <source>
        <strain evidence="2">JIC</strain>
    </source>
</reference>
<dbReference type="AlphaFoldDB" id="A0AAW1MVY2"/>
<name>A0AAW1MVY2_SAPOF</name>
<protein>
    <submittedName>
        <fullName evidence="2">Uncharacterized protein</fullName>
    </submittedName>
</protein>
<evidence type="ECO:0000313" key="3">
    <source>
        <dbReference type="Proteomes" id="UP001443914"/>
    </source>
</evidence>
<dbReference type="Proteomes" id="UP001443914">
    <property type="component" value="Unassembled WGS sequence"/>
</dbReference>
<sequence>MSPTCRLKKLVMELTKEQEIEQLLGCSAVDEIKIFPPKEAKNKGSGKKMLSSKTLAVAKAAKPKRLCGNCKQMAHHDKRNCPNPFAQRPPPMPKSSSDADDNDEEVEEDDDSE</sequence>
<feature type="compositionally biased region" description="Acidic residues" evidence="1">
    <location>
        <begin position="98"/>
        <end position="113"/>
    </location>
</feature>
<organism evidence="2 3">
    <name type="scientific">Saponaria officinalis</name>
    <name type="common">Common soapwort</name>
    <name type="synonym">Lychnis saponaria</name>
    <dbReference type="NCBI Taxonomy" id="3572"/>
    <lineage>
        <taxon>Eukaryota</taxon>
        <taxon>Viridiplantae</taxon>
        <taxon>Streptophyta</taxon>
        <taxon>Embryophyta</taxon>
        <taxon>Tracheophyta</taxon>
        <taxon>Spermatophyta</taxon>
        <taxon>Magnoliopsida</taxon>
        <taxon>eudicotyledons</taxon>
        <taxon>Gunneridae</taxon>
        <taxon>Pentapetalae</taxon>
        <taxon>Caryophyllales</taxon>
        <taxon>Caryophyllaceae</taxon>
        <taxon>Caryophylleae</taxon>
        <taxon>Saponaria</taxon>
    </lineage>
</organism>
<evidence type="ECO:0000256" key="1">
    <source>
        <dbReference type="SAM" id="MobiDB-lite"/>
    </source>
</evidence>